<dbReference type="Proteomes" id="UP000317043">
    <property type="component" value="Unassembled WGS sequence"/>
</dbReference>
<evidence type="ECO:0000313" key="2">
    <source>
        <dbReference type="EMBL" id="TQL79264.1"/>
    </source>
</evidence>
<comment type="caution">
    <text evidence="2">The sequence shown here is derived from an EMBL/GenBank/DDBJ whole genome shotgun (WGS) entry which is preliminary data.</text>
</comment>
<dbReference type="Gene3D" id="3.40.50.1820">
    <property type="entry name" value="alpha/beta hydrolase"/>
    <property type="match status" value="1"/>
</dbReference>
<dbReference type="InterPro" id="IPR029058">
    <property type="entry name" value="AB_hydrolase_fold"/>
</dbReference>
<reference evidence="2 3" key="1">
    <citation type="submission" date="2019-06" db="EMBL/GenBank/DDBJ databases">
        <title>Sequencing the genomes of 1000 actinobacteria strains.</title>
        <authorList>
            <person name="Klenk H.-P."/>
        </authorList>
    </citation>
    <scope>NUCLEOTIDE SEQUENCE [LARGE SCALE GENOMIC DNA]</scope>
    <source>
        <strain evidence="2 3">DSM 45928</strain>
    </source>
</reference>
<dbReference type="FunCoup" id="A0A543B372">
    <property type="interactions" value="260"/>
</dbReference>
<gene>
    <name evidence="2" type="ORF">FB566_4865</name>
</gene>
<sequence>MSIRSGIKIVLVIAVVLLLLVALAWMFQRKLIYLPDATAPSEDQRPASAVDVTLHTEDGLRLTAWLVHPTDRDRGMAVLVAPGNAGNRAGRADLGQRLAAEGFTVLLLDYRGYGGNPGSPDETGLRKDALAAWRYLHDEAGFDNGRMIYFGESLGGGAVSHLATVEPPAAMLLRSPFTDLAAAGQRAFPFLPVRALLHDRFPVESDVAASAVPLTVVIGTEDSIIPAQQSRDVATSAEQAGATVTVVEIAADHNDAVLAFGPEVVQAVVDLSIHCGGC</sequence>
<organism evidence="2 3">
    <name type="scientific">Stackebrandtia endophytica</name>
    <dbReference type="NCBI Taxonomy" id="1496996"/>
    <lineage>
        <taxon>Bacteria</taxon>
        <taxon>Bacillati</taxon>
        <taxon>Actinomycetota</taxon>
        <taxon>Actinomycetes</taxon>
        <taxon>Glycomycetales</taxon>
        <taxon>Glycomycetaceae</taxon>
        <taxon>Stackebrandtia</taxon>
    </lineage>
</organism>
<feature type="domain" description="Serine aminopeptidase S33" evidence="1">
    <location>
        <begin position="77"/>
        <end position="184"/>
    </location>
</feature>
<dbReference type="SUPFAM" id="SSF53474">
    <property type="entry name" value="alpha/beta-Hydrolases"/>
    <property type="match status" value="1"/>
</dbReference>
<dbReference type="InParanoid" id="A0A543B372"/>
<evidence type="ECO:0000313" key="3">
    <source>
        <dbReference type="Proteomes" id="UP000317043"/>
    </source>
</evidence>
<dbReference type="InterPro" id="IPR022742">
    <property type="entry name" value="Hydrolase_4"/>
</dbReference>
<dbReference type="EMBL" id="VFOW01000001">
    <property type="protein sequence ID" value="TQL79264.1"/>
    <property type="molecule type" value="Genomic_DNA"/>
</dbReference>
<dbReference type="PANTHER" id="PTHR12277">
    <property type="entry name" value="ALPHA/BETA HYDROLASE DOMAIN-CONTAINING PROTEIN"/>
    <property type="match status" value="1"/>
</dbReference>
<dbReference type="Pfam" id="PF12146">
    <property type="entry name" value="Hydrolase_4"/>
    <property type="match status" value="1"/>
</dbReference>
<proteinExistence type="predicted"/>
<evidence type="ECO:0000259" key="1">
    <source>
        <dbReference type="Pfam" id="PF12146"/>
    </source>
</evidence>
<accession>A0A543B372</accession>
<dbReference type="AlphaFoldDB" id="A0A543B372"/>
<name>A0A543B372_9ACTN</name>
<dbReference type="RefSeq" id="WP_142044435.1">
    <property type="nucleotide sequence ID" value="NZ_JBHTGS010000002.1"/>
</dbReference>
<protein>
    <recommendedName>
        <fullName evidence="1">Serine aminopeptidase S33 domain-containing protein</fullName>
    </recommendedName>
</protein>
<keyword evidence="3" id="KW-1185">Reference proteome</keyword>
<dbReference type="OrthoDB" id="63034at2"/>
<dbReference type="PANTHER" id="PTHR12277:SF79">
    <property type="entry name" value="XAA-PRO DIPEPTIDYL-PEPTIDASE-RELATED"/>
    <property type="match status" value="1"/>
</dbReference>